<proteinExistence type="predicted"/>
<dbReference type="OrthoDB" id="191601at2759"/>
<accession>A0A179IC90</accession>
<dbReference type="InterPro" id="IPR008551">
    <property type="entry name" value="TANGO2"/>
</dbReference>
<dbReference type="PANTHER" id="PTHR17985:SF8">
    <property type="entry name" value="TRANSPORT AND GOLGI ORGANIZATION PROTEIN 2 HOMOLOG"/>
    <property type="match status" value="1"/>
</dbReference>
<keyword evidence="3" id="KW-1185">Reference proteome</keyword>
<feature type="region of interest" description="Disordered" evidence="1">
    <location>
        <begin position="556"/>
        <end position="589"/>
    </location>
</feature>
<name>A0A179IC90_CORDF</name>
<dbReference type="GO" id="GO:0009306">
    <property type="term" value="P:protein secretion"/>
    <property type="evidence" value="ECO:0007669"/>
    <property type="project" value="TreeGrafter"/>
</dbReference>
<feature type="region of interest" description="Disordered" evidence="1">
    <location>
        <begin position="463"/>
        <end position="486"/>
    </location>
</feature>
<evidence type="ECO:0000313" key="3">
    <source>
        <dbReference type="Proteomes" id="UP000243081"/>
    </source>
</evidence>
<reference evidence="2 3" key="1">
    <citation type="submission" date="2016-03" db="EMBL/GenBank/DDBJ databases">
        <title>Fine-scale spatial genetic structure of a fungal parasite of coffee scale insects.</title>
        <authorList>
            <person name="Jackson D."/>
            <person name="Zemenick K.A."/>
            <person name="Malloure B."/>
            <person name="Quandt C.A."/>
            <person name="James T.Y."/>
        </authorList>
    </citation>
    <scope>NUCLEOTIDE SEQUENCE [LARGE SCALE GENOMIC DNA]</scope>
    <source>
        <strain evidence="2 3">UM487</strain>
    </source>
</reference>
<dbReference type="GO" id="GO:0007030">
    <property type="term" value="P:Golgi organization"/>
    <property type="evidence" value="ECO:0007669"/>
    <property type="project" value="TreeGrafter"/>
</dbReference>
<dbReference type="PANTHER" id="PTHR17985">
    <property type="entry name" value="SER/THR-RICH PROTEIN T10 IN DGCR REGION"/>
    <property type="match status" value="1"/>
</dbReference>
<protein>
    <submittedName>
        <fullName evidence="2">Uncharacterized protein</fullName>
    </submittedName>
</protein>
<dbReference type="AlphaFoldDB" id="A0A179IC90"/>
<dbReference type="Proteomes" id="UP000243081">
    <property type="component" value="Unassembled WGS sequence"/>
</dbReference>
<organism evidence="2 3">
    <name type="scientific">Cordyceps confragosa</name>
    <name type="common">Lecanicillium lecanii</name>
    <dbReference type="NCBI Taxonomy" id="2714763"/>
    <lineage>
        <taxon>Eukaryota</taxon>
        <taxon>Fungi</taxon>
        <taxon>Dikarya</taxon>
        <taxon>Ascomycota</taxon>
        <taxon>Pezizomycotina</taxon>
        <taxon>Sordariomycetes</taxon>
        <taxon>Hypocreomycetidae</taxon>
        <taxon>Hypocreales</taxon>
        <taxon>Cordycipitaceae</taxon>
        <taxon>Akanthomyces</taxon>
    </lineage>
</organism>
<dbReference type="OMA" id="NAFGMTN"/>
<evidence type="ECO:0000256" key="1">
    <source>
        <dbReference type="SAM" id="MobiDB-lite"/>
    </source>
</evidence>
<dbReference type="Pfam" id="PF05742">
    <property type="entry name" value="TANGO2"/>
    <property type="match status" value="1"/>
</dbReference>
<evidence type="ECO:0000313" key="2">
    <source>
        <dbReference type="EMBL" id="OAQ99359.1"/>
    </source>
</evidence>
<sequence>MCIAILSTAHPEYSLIILDNRDEYILRRTSRPHWWTHPTSGAQILSSRDLQRAEQGTWMAVNKAGDFAILTNYQEIVDESAAISTTRSRGGMPSLWVGEHANESPKDRVHHLVKDGGVKGVGGFSMICGRLRKKTENISIISNRADHVDDVPVVNGERGRTWALSNTTHTNPEKWPKVSDGEELLRRAIQDAVSKKQTEAEFIESLFTVLNHDTLPPAEDEEGTVQDSMKRFRHSVFLPPVGTAEQKAEFAKSAAKGRVGWEDAAQASNGAAGNANAPANPVGGYSTGLYGTQRQTVILVNVKGTVTYIERALFDPNGNAIERGAADVTIKFTHLHWPAALYFWTTPAWALMQSHLEANEPALLFTMGKGKMGISELFSTHKNDLHNGRIKQPLVISSPVGPVKNSRGPDFTRSDGLIIVDAINDCGPPRSNDEIESPATTLSEKRMAISVFARKTLLKTQSLASLSSPSRGVKATSARTPRSRFDDDGLSSSVFKLKSASGSTTMVLTDNEDHEYIHTTKPPKHVSPQKSMLKFATKLPKSKTMNVLQDIKNSVPRRTNFPTTIPRPHIKKSDTSLTQSEMSANPSNHDIQTLSYSERRRRCLSGLDSASSSNHSFTTNITTPDSCSGLFDLLEPRTHPGQVLHGQSSSYWSGRFTTIRDRLAGEHMAHVLSQTTDTLQMGALQQSERSDRTEDAELCGNPPYPLQDEDDLCRQIFGILDSQCITRAAKDSLQHWQAMYARSRRRPSLLPRRNRFFGESQISRRFASHIRHQDVQNLAFLEDAYYSNASNAFGMTNPHSLEGRYLNFR</sequence>
<dbReference type="GO" id="GO:0005794">
    <property type="term" value="C:Golgi apparatus"/>
    <property type="evidence" value="ECO:0007669"/>
    <property type="project" value="TreeGrafter"/>
</dbReference>
<comment type="caution">
    <text evidence="2">The sequence shown here is derived from an EMBL/GenBank/DDBJ whole genome shotgun (WGS) entry which is preliminary data.</text>
</comment>
<gene>
    <name evidence="2" type="ORF">LLEC1_01073</name>
</gene>
<dbReference type="EMBL" id="LUKN01002269">
    <property type="protein sequence ID" value="OAQ99359.1"/>
    <property type="molecule type" value="Genomic_DNA"/>
</dbReference>
<feature type="compositionally biased region" description="Polar residues" evidence="1">
    <location>
        <begin position="575"/>
        <end position="589"/>
    </location>
</feature>